<dbReference type="Pfam" id="PF13960">
    <property type="entry name" value="DUF4218"/>
    <property type="match status" value="1"/>
</dbReference>
<dbReference type="GeneID" id="104593471"/>
<reference evidence="3 4" key="1">
    <citation type="submission" date="2025-04" db="UniProtKB">
        <authorList>
            <consortium name="RefSeq"/>
        </authorList>
    </citation>
    <scope>IDENTIFICATION</scope>
</reference>
<dbReference type="KEGG" id="nnu:104593471"/>
<evidence type="ECO:0000259" key="1">
    <source>
        <dbReference type="Pfam" id="PF13960"/>
    </source>
</evidence>
<dbReference type="OMA" id="IANECLT"/>
<accession>A0A1U8Q3J5</accession>
<dbReference type="OrthoDB" id="1100107at2759"/>
<dbReference type="PANTHER" id="PTHR48258">
    <property type="entry name" value="DUF4218 DOMAIN-CONTAINING PROTEIN-RELATED"/>
    <property type="match status" value="1"/>
</dbReference>
<dbReference type="RefSeq" id="XP_019052605.1">
    <property type="nucleotide sequence ID" value="XM_019197060.1"/>
</dbReference>
<dbReference type="RefSeq" id="XP_019052602.1">
    <property type="nucleotide sequence ID" value="XM_019197057.1"/>
</dbReference>
<evidence type="ECO:0000313" key="6">
    <source>
        <dbReference type="RefSeq" id="XP_019052603.1"/>
    </source>
</evidence>
<dbReference type="RefSeq" id="XP_019052600.1">
    <property type="nucleotide sequence ID" value="XM_019197055.1"/>
</dbReference>
<sequence length="371" mass="42955">MSGWSTKGKYSCPSCGFETASLWLNHSKKYCYMCHRRWLEENHKFRYNSKAFDGTEELRSAPKPPSGTIVLRQLENLGSSIGDANADGPQPWKKSILFTLSYWEHHLLRHNIDVMHIEKNVCDNILGTLLNQKKKTKDNYKARLDLEDMGIRSVLHLKTRPGSNTKFLSRACYQMTSKEKEDFLKILKNVRAPDEYSCNISRCMQLKQRKIIGLKSYDCHVLMQELLSIAIKGSLPNKVSSVIIELCRFFKEICSKVLNLHDLERLESQVAVTLCQMEKIFPPSFFTVMVHLIIHLASEAKVGGPIHYRWMYLIERYLLTLKSFVCNRAHPEGSIAEGYLAHECLNFCLQYLLGVETRFNRPRRMMNPIVI</sequence>
<evidence type="ECO:0000313" key="9">
    <source>
        <dbReference type="RefSeq" id="XP_019052606.1"/>
    </source>
</evidence>
<keyword evidence="2" id="KW-1185">Reference proteome</keyword>
<evidence type="ECO:0000313" key="10">
    <source>
        <dbReference type="RefSeq" id="XP_019052607.1"/>
    </source>
</evidence>
<feature type="domain" description="DUF4218" evidence="1">
    <location>
        <begin position="253"/>
        <end position="364"/>
    </location>
</feature>
<name>A0A1U8Q3J5_NELNU</name>
<dbReference type="PANTHER" id="PTHR48258:SF15">
    <property type="entry name" value="OS02G0543900 PROTEIN"/>
    <property type="match status" value="1"/>
</dbReference>
<dbReference type="Pfam" id="PF02992">
    <property type="entry name" value="Transposase_21"/>
    <property type="match status" value="1"/>
</dbReference>
<dbReference type="RefSeq" id="XP_019052604.1">
    <property type="nucleotide sequence ID" value="XM_019197059.1"/>
</dbReference>
<dbReference type="InterPro" id="IPR004242">
    <property type="entry name" value="Transposase_21"/>
</dbReference>
<protein>
    <submittedName>
        <fullName evidence="3 4">Uncharacterized protein LOC104593471 isoform X1</fullName>
    </submittedName>
</protein>
<dbReference type="InterPro" id="IPR025452">
    <property type="entry name" value="DUF4218"/>
</dbReference>
<evidence type="ECO:0000313" key="3">
    <source>
        <dbReference type="RefSeq" id="XP_019052600.1"/>
    </source>
</evidence>
<dbReference type="Proteomes" id="UP000189703">
    <property type="component" value="Unplaced"/>
</dbReference>
<proteinExistence type="predicted"/>
<dbReference type="RefSeq" id="XP_019052601.1">
    <property type="nucleotide sequence ID" value="XM_019197056.1"/>
</dbReference>
<dbReference type="AlphaFoldDB" id="A0A1U8Q3J5"/>
<dbReference type="RefSeq" id="XP_019052603.1">
    <property type="nucleotide sequence ID" value="XM_019197058.1"/>
</dbReference>
<organism evidence="2 8">
    <name type="scientific">Nelumbo nucifera</name>
    <name type="common">Sacred lotus</name>
    <dbReference type="NCBI Taxonomy" id="4432"/>
    <lineage>
        <taxon>Eukaryota</taxon>
        <taxon>Viridiplantae</taxon>
        <taxon>Streptophyta</taxon>
        <taxon>Embryophyta</taxon>
        <taxon>Tracheophyta</taxon>
        <taxon>Spermatophyta</taxon>
        <taxon>Magnoliopsida</taxon>
        <taxon>Proteales</taxon>
        <taxon>Nelumbonaceae</taxon>
        <taxon>Nelumbo</taxon>
    </lineage>
</organism>
<dbReference type="RefSeq" id="XP_019052607.1">
    <property type="nucleotide sequence ID" value="XM_019197062.1"/>
</dbReference>
<evidence type="ECO:0000313" key="5">
    <source>
        <dbReference type="RefSeq" id="XP_019052602.1"/>
    </source>
</evidence>
<gene>
    <name evidence="3 4 5 6 7 8 9 10" type="primary">LOC104593471</name>
</gene>
<evidence type="ECO:0000313" key="7">
    <source>
        <dbReference type="RefSeq" id="XP_019052604.1"/>
    </source>
</evidence>
<evidence type="ECO:0000313" key="2">
    <source>
        <dbReference type="Proteomes" id="UP000189703"/>
    </source>
</evidence>
<evidence type="ECO:0000313" key="4">
    <source>
        <dbReference type="RefSeq" id="XP_019052601.1"/>
    </source>
</evidence>
<dbReference type="RefSeq" id="XP_019052606.1">
    <property type="nucleotide sequence ID" value="XM_019197061.1"/>
</dbReference>
<evidence type="ECO:0000313" key="8">
    <source>
        <dbReference type="RefSeq" id="XP_019052605.1"/>
    </source>
</evidence>